<accession>A0A3P7NJM4</accession>
<name>A0A3P7NJM4_CYLGO</name>
<sequence>MHPENEPVLHVLGNVLGALGSRESLKIAREVLFEQGPDFLDDYLFGAAQAISYDEKWHKQMMIVTKFVNDISNCEKDKCWLKALRVLRNLPINA</sequence>
<dbReference type="OrthoDB" id="5865932at2759"/>
<evidence type="ECO:0000313" key="1">
    <source>
        <dbReference type="EMBL" id="VDN35788.1"/>
    </source>
</evidence>
<dbReference type="AlphaFoldDB" id="A0A3P7NJM4"/>
<keyword evidence="2" id="KW-1185">Reference proteome</keyword>
<dbReference type="EMBL" id="UYRV01127732">
    <property type="protein sequence ID" value="VDN35788.1"/>
    <property type="molecule type" value="Genomic_DNA"/>
</dbReference>
<dbReference type="Proteomes" id="UP000271889">
    <property type="component" value="Unassembled WGS sequence"/>
</dbReference>
<gene>
    <name evidence="1" type="ORF">CGOC_LOCUS13031</name>
</gene>
<reference evidence="1 2" key="1">
    <citation type="submission" date="2018-11" db="EMBL/GenBank/DDBJ databases">
        <authorList>
            <consortium name="Pathogen Informatics"/>
        </authorList>
    </citation>
    <scope>NUCLEOTIDE SEQUENCE [LARGE SCALE GENOMIC DNA]</scope>
</reference>
<proteinExistence type="predicted"/>
<protein>
    <submittedName>
        <fullName evidence="1">Uncharacterized protein</fullName>
    </submittedName>
</protein>
<organism evidence="1 2">
    <name type="scientific">Cylicostephanus goldi</name>
    <name type="common">Nematode worm</name>
    <dbReference type="NCBI Taxonomy" id="71465"/>
    <lineage>
        <taxon>Eukaryota</taxon>
        <taxon>Metazoa</taxon>
        <taxon>Ecdysozoa</taxon>
        <taxon>Nematoda</taxon>
        <taxon>Chromadorea</taxon>
        <taxon>Rhabditida</taxon>
        <taxon>Rhabditina</taxon>
        <taxon>Rhabditomorpha</taxon>
        <taxon>Strongyloidea</taxon>
        <taxon>Strongylidae</taxon>
        <taxon>Cylicostephanus</taxon>
    </lineage>
</organism>
<evidence type="ECO:0000313" key="2">
    <source>
        <dbReference type="Proteomes" id="UP000271889"/>
    </source>
</evidence>